<organism evidence="9 11">
    <name type="scientific">Legionella adelaidensis</name>
    <dbReference type="NCBI Taxonomy" id="45056"/>
    <lineage>
        <taxon>Bacteria</taxon>
        <taxon>Pseudomonadati</taxon>
        <taxon>Pseudomonadota</taxon>
        <taxon>Gammaproteobacteria</taxon>
        <taxon>Legionellales</taxon>
        <taxon>Legionellaceae</taxon>
        <taxon>Legionella</taxon>
    </lineage>
</organism>
<accession>A0A0W0R4J0</accession>
<sequence length="237" mass="26729">MENLIQQINPQWAPLVTKALGSMDPNYLLSLKNDQSWLPGEANLFAAFNVPLSTARFVLLGESPYPRAFSANGYAFWDNAVKDIWSATGLSKEANKATSLRNLIKMLLYARGDINSNFSQEAIAKINKSNLVQTGSELFQSFLNKGFLLLNASLVYSDKKVPYHAKAWRPFMHSLLTQLAQENPSLQLILFGKIAHQIPEIDLFSHLIAEHPYNISFITNPKVVEFFRPMDLLLKND</sequence>
<evidence type="ECO:0000313" key="10">
    <source>
        <dbReference type="EMBL" id="VEH86285.1"/>
    </source>
</evidence>
<dbReference type="GO" id="GO:0097510">
    <property type="term" value="P:base-excision repair, AP site formation via deaminated base removal"/>
    <property type="evidence" value="ECO:0007669"/>
    <property type="project" value="TreeGrafter"/>
</dbReference>
<reference evidence="10 12" key="2">
    <citation type="submission" date="2018-12" db="EMBL/GenBank/DDBJ databases">
        <authorList>
            <consortium name="Pathogen Informatics"/>
        </authorList>
    </citation>
    <scope>NUCLEOTIDE SEQUENCE [LARGE SCALE GENOMIC DNA]</scope>
    <source>
        <strain evidence="10 12">NCTC12735</strain>
        <plasmid evidence="12">29</plasmid>
    </source>
</reference>
<dbReference type="Proteomes" id="UP000281170">
    <property type="component" value="Plasmid 29"/>
</dbReference>
<dbReference type="PANTHER" id="PTHR11264">
    <property type="entry name" value="URACIL-DNA GLYCOSYLASE"/>
    <property type="match status" value="1"/>
</dbReference>
<evidence type="ECO:0000259" key="8">
    <source>
        <dbReference type="Pfam" id="PF03167"/>
    </source>
</evidence>
<evidence type="ECO:0000313" key="12">
    <source>
        <dbReference type="Proteomes" id="UP000281170"/>
    </source>
</evidence>
<proteinExistence type="predicted"/>
<evidence type="ECO:0000256" key="6">
    <source>
        <dbReference type="ARBA" id="ARBA00022801"/>
    </source>
</evidence>
<name>A0A0W0R4J0_9GAMM</name>
<keyword evidence="11" id="KW-1185">Reference proteome</keyword>
<dbReference type="PATRIC" id="fig|45056.6.peg.642"/>
<dbReference type="PANTHER" id="PTHR11264:SF8">
    <property type="entry name" value="URACIL-DNA GLYCOSYLASE-LIKE DOMAIN-CONTAINING PROTEIN"/>
    <property type="match status" value="1"/>
</dbReference>
<dbReference type="STRING" id="45056.Lade_0619"/>
<dbReference type="Pfam" id="PF03167">
    <property type="entry name" value="UDG"/>
    <property type="match status" value="1"/>
</dbReference>
<dbReference type="InterPro" id="IPR005122">
    <property type="entry name" value="Uracil-DNA_glycosylase-like"/>
</dbReference>
<dbReference type="GO" id="GO:0004844">
    <property type="term" value="F:uracil DNA N-glycosylase activity"/>
    <property type="evidence" value="ECO:0007669"/>
    <property type="project" value="UniProtKB-EC"/>
</dbReference>
<keyword evidence="10" id="KW-0326">Glycosidase</keyword>
<keyword evidence="7" id="KW-0234">DNA repair</keyword>
<geneLocation type="plasmid" evidence="10 12">
    <name>29</name>
</geneLocation>
<comment type="function">
    <text evidence="2">Excises uracil residues from the DNA which can arise as a result of misincorporation of dUMP residues by DNA polymerase or due to deamination of cytosine.</text>
</comment>
<keyword evidence="5" id="KW-0227">DNA damage</keyword>
<dbReference type="RefSeq" id="WP_058461681.1">
    <property type="nucleotide sequence ID" value="NZ_CAAAHS010000004.1"/>
</dbReference>
<dbReference type="InterPro" id="IPR002043">
    <property type="entry name" value="UDG_fam1"/>
</dbReference>
<dbReference type="SUPFAM" id="SSF52141">
    <property type="entry name" value="Uracil-DNA glycosylase-like"/>
    <property type="match status" value="1"/>
</dbReference>
<dbReference type="EC" id="3.2.2.27" evidence="3"/>
<evidence type="ECO:0000256" key="1">
    <source>
        <dbReference type="ARBA" id="ARBA00001400"/>
    </source>
</evidence>
<dbReference type="Proteomes" id="UP000054859">
    <property type="component" value="Unassembled WGS sequence"/>
</dbReference>
<reference evidence="9 11" key="1">
    <citation type="submission" date="2015-11" db="EMBL/GenBank/DDBJ databases">
        <title>Identification of large and diverse effector repertoires of 38 Legionella species.</title>
        <authorList>
            <person name="Burstein D."/>
            <person name="Amaro F."/>
            <person name="Zusman T."/>
            <person name="Lifshitz Z."/>
            <person name="Cohen O."/>
            <person name="Gilbert J.A."/>
            <person name="Pupko T."/>
            <person name="Shuman H.A."/>
            <person name="Segal G."/>
        </authorList>
    </citation>
    <scope>NUCLEOTIDE SEQUENCE [LARGE SCALE GENOMIC DNA]</scope>
    <source>
        <strain evidence="9 11">1762-AUS-E</strain>
    </source>
</reference>
<dbReference type="OrthoDB" id="5650401at2"/>
<evidence type="ECO:0000256" key="3">
    <source>
        <dbReference type="ARBA" id="ARBA00012030"/>
    </source>
</evidence>
<evidence type="ECO:0000256" key="5">
    <source>
        <dbReference type="ARBA" id="ARBA00022763"/>
    </source>
</evidence>
<dbReference type="InterPro" id="IPR036895">
    <property type="entry name" value="Uracil-DNA_glycosylase-like_sf"/>
</dbReference>
<keyword evidence="10" id="KW-0614">Plasmid</keyword>
<protein>
    <recommendedName>
        <fullName evidence="4">Uracil-DNA glycosylase</fullName>
        <ecNumber evidence="3">3.2.2.27</ecNumber>
    </recommendedName>
</protein>
<comment type="catalytic activity">
    <reaction evidence="1">
        <text>Hydrolyzes single-stranded DNA or mismatched double-stranded DNA and polynucleotides, releasing free uracil.</text>
        <dbReference type="EC" id="3.2.2.27"/>
    </reaction>
</comment>
<evidence type="ECO:0000256" key="4">
    <source>
        <dbReference type="ARBA" id="ARBA00018429"/>
    </source>
</evidence>
<keyword evidence="6 10" id="KW-0378">Hydrolase</keyword>
<dbReference type="AlphaFoldDB" id="A0A0W0R4J0"/>
<evidence type="ECO:0000313" key="11">
    <source>
        <dbReference type="Proteomes" id="UP000054859"/>
    </source>
</evidence>
<dbReference type="Gene3D" id="3.40.470.10">
    <property type="entry name" value="Uracil-DNA glycosylase-like domain"/>
    <property type="match status" value="1"/>
</dbReference>
<feature type="domain" description="Uracil-DNA glycosylase-like" evidence="8">
    <location>
        <begin position="54"/>
        <end position="216"/>
    </location>
</feature>
<dbReference type="KEGG" id="ladl:NCTC12735_01934"/>
<evidence type="ECO:0000313" key="9">
    <source>
        <dbReference type="EMBL" id="KTC65961.1"/>
    </source>
</evidence>
<evidence type="ECO:0000256" key="7">
    <source>
        <dbReference type="ARBA" id="ARBA00023204"/>
    </source>
</evidence>
<dbReference type="EMBL" id="LR134438">
    <property type="protein sequence ID" value="VEH86285.1"/>
    <property type="molecule type" value="Genomic_DNA"/>
</dbReference>
<dbReference type="EMBL" id="LNKA01000001">
    <property type="protein sequence ID" value="KTC65961.1"/>
    <property type="molecule type" value="Genomic_DNA"/>
</dbReference>
<evidence type="ECO:0000256" key="2">
    <source>
        <dbReference type="ARBA" id="ARBA00002631"/>
    </source>
</evidence>
<gene>
    <name evidence="9" type="primary">ung</name>
    <name evidence="9" type="ORF">Lade_0619</name>
    <name evidence="10" type="ORF">NCTC12735_01934</name>
</gene>